<proteinExistence type="predicted"/>
<protein>
    <submittedName>
        <fullName evidence="2">Uncharacterized protein</fullName>
    </submittedName>
</protein>
<feature type="compositionally biased region" description="Polar residues" evidence="1">
    <location>
        <begin position="1"/>
        <end position="12"/>
    </location>
</feature>
<reference evidence="2" key="1">
    <citation type="submission" date="2022-11" db="EMBL/GenBank/DDBJ databases">
        <authorList>
            <person name="Petersen C."/>
        </authorList>
    </citation>
    <scope>NUCLEOTIDE SEQUENCE</scope>
    <source>
        <strain evidence="2">IBT 34128</strain>
    </source>
</reference>
<gene>
    <name evidence="2" type="ORF">NUU61_005279</name>
</gene>
<keyword evidence="3" id="KW-1185">Reference proteome</keyword>
<accession>A0A9W9K7F4</accession>
<feature type="compositionally biased region" description="Polar residues" evidence="1">
    <location>
        <begin position="103"/>
        <end position="117"/>
    </location>
</feature>
<feature type="compositionally biased region" description="Polar residues" evidence="1">
    <location>
        <begin position="21"/>
        <end position="30"/>
    </location>
</feature>
<evidence type="ECO:0000313" key="2">
    <source>
        <dbReference type="EMBL" id="KAJ5095923.1"/>
    </source>
</evidence>
<dbReference type="RefSeq" id="XP_056511474.1">
    <property type="nucleotide sequence ID" value="XM_056655861.1"/>
</dbReference>
<dbReference type="EMBL" id="JAPMSZ010000007">
    <property type="protein sequence ID" value="KAJ5095923.1"/>
    <property type="molecule type" value="Genomic_DNA"/>
</dbReference>
<reference evidence="2" key="2">
    <citation type="journal article" date="2023" name="IMA Fungus">
        <title>Comparative genomic study of the Penicillium genus elucidates a diverse pangenome and 15 lateral gene transfer events.</title>
        <authorList>
            <person name="Petersen C."/>
            <person name="Sorensen T."/>
            <person name="Nielsen M.R."/>
            <person name="Sondergaard T.E."/>
            <person name="Sorensen J.L."/>
            <person name="Fitzpatrick D.A."/>
            <person name="Frisvad J.C."/>
            <person name="Nielsen K.L."/>
        </authorList>
    </citation>
    <scope>NUCLEOTIDE SEQUENCE</scope>
    <source>
        <strain evidence="2">IBT 34128</strain>
    </source>
</reference>
<dbReference type="OrthoDB" id="4475042at2759"/>
<feature type="region of interest" description="Disordered" evidence="1">
    <location>
        <begin position="1"/>
        <end position="41"/>
    </location>
</feature>
<feature type="region of interest" description="Disordered" evidence="1">
    <location>
        <begin position="101"/>
        <end position="124"/>
    </location>
</feature>
<evidence type="ECO:0000256" key="1">
    <source>
        <dbReference type="SAM" id="MobiDB-lite"/>
    </source>
</evidence>
<dbReference type="GeneID" id="81395029"/>
<sequence length="303" mass="34012">MNSPDSGTYDSGSSDERHQSQPKTKIQATFQIARPPPKSHQRLRLTPKLLLQFQQLTPNNRPIPVLEIWQPSFRKSKLTRGFPKRPKLSTGDLYAALNEPYITGNSNSHQTNSARSSSYEKADANSQEKDIVAVICRPAGEDRASAIHFHHARCAWQAIPGNAGSERNIPCYRFVVDNDDDEADESKPSNVEPGRMIMQWEKRTPPDRGDAPRGPLDNDHFVFVMIDRKARRKSRIATMTRGGLDISVRKSSILEHLQACVDSLSPRSTSRSNTDSAASLETWLYIHVLTLGVWVASQEGWLN</sequence>
<name>A0A9W9K7F4_9EURO</name>
<dbReference type="AlphaFoldDB" id="A0A9W9K7F4"/>
<evidence type="ECO:0000313" key="3">
    <source>
        <dbReference type="Proteomes" id="UP001141434"/>
    </source>
</evidence>
<comment type="caution">
    <text evidence="2">The sequence shown here is derived from an EMBL/GenBank/DDBJ whole genome shotgun (WGS) entry which is preliminary data.</text>
</comment>
<dbReference type="Proteomes" id="UP001141434">
    <property type="component" value="Unassembled WGS sequence"/>
</dbReference>
<organism evidence="2 3">
    <name type="scientific">Penicillium alfredii</name>
    <dbReference type="NCBI Taxonomy" id="1506179"/>
    <lineage>
        <taxon>Eukaryota</taxon>
        <taxon>Fungi</taxon>
        <taxon>Dikarya</taxon>
        <taxon>Ascomycota</taxon>
        <taxon>Pezizomycotina</taxon>
        <taxon>Eurotiomycetes</taxon>
        <taxon>Eurotiomycetidae</taxon>
        <taxon>Eurotiales</taxon>
        <taxon>Aspergillaceae</taxon>
        <taxon>Penicillium</taxon>
    </lineage>
</organism>